<protein>
    <submittedName>
        <fullName evidence="1">Uncharacterized protein</fullName>
    </submittedName>
</protein>
<keyword evidence="2" id="KW-1185">Reference proteome</keyword>
<gene>
    <name evidence="1" type="ORF">FKG95_23555</name>
</gene>
<sequence>MKKPSIDTSASTARHGIAVAFAAAAVTLSAFSMSSELQASGDATVIVLTQTPCQFLETEGVDHGYSAEKRADCMKINDASGAERLEKSENLVLKPGKYIFRVSNKNVPYTLGFWLRGDGLANRAMLPSVSGGGLAEGQTADYQITLEEGDYVFSCPLNPTPDYKLRVKG</sequence>
<name>A0A545TF70_9PROT</name>
<evidence type="ECO:0000313" key="2">
    <source>
        <dbReference type="Proteomes" id="UP000315252"/>
    </source>
</evidence>
<organism evidence="1 2">
    <name type="scientific">Denitrobaculum tricleocarpae</name>
    <dbReference type="NCBI Taxonomy" id="2591009"/>
    <lineage>
        <taxon>Bacteria</taxon>
        <taxon>Pseudomonadati</taxon>
        <taxon>Pseudomonadota</taxon>
        <taxon>Alphaproteobacteria</taxon>
        <taxon>Rhodospirillales</taxon>
        <taxon>Rhodospirillaceae</taxon>
        <taxon>Denitrobaculum</taxon>
    </lineage>
</organism>
<comment type="caution">
    <text evidence="1">The sequence shown here is derived from an EMBL/GenBank/DDBJ whole genome shotgun (WGS) entry which is preliminary data.</text>
</comment>
<dbReference type="Proteomes" id="UP000315252">
    <property type="component" value="Unassembled WGS sequence"/>
</dbReference>
<dbReference type="OrthoDB" id="9807821at2"/>
<dbReference type="EMBL" id="VHSH01000009">
    <property type="protein sequence ID" value="TQV75884.1"/>
    <property type="molecule type" value="Genomic_DNA"/>
</dbReference>
<dbReference type="RefSeq" id="WP_142898871.1">
    <property type="nucleotide sequence ID" value="NZ_ML660060.1"/>
</dbReference>
<proteinExistence type="predicted"/>
<reference evidence="1 2" key="1">
    <citation type="submission" date="2019-06" db="EMBL/GenBank/DDBJ databases">
        <title>Whole genome sequence for Rhodospirillaceae sp. R148.</title>
        <authorList>
            <person name="Wang G."/>
        </authorList>
    </citation>
    <scope>NUCLEOTIDE SEQUENCE [LARGE SCALE GENOMIC DNA]</scope>
    <source>
        <strain evidence="1 2">R148</strain>
    </source>
</reference>
<dbReference type="AlphaFoldDB" id="A0A545TF70"/>
<accession>A0A545TF70</accession>
<evidence type="ECO:0000313" key="1">
    <source>
        <dbReference type="EMBL" id="TQV75884.1"/>
    </source>
</evidence>